<feature type="region of interest" description="Disordered" evidence="1">
    <location>
        <begin position="26"/>
        <end position="58"/>
    </location>
</feature>
<name>A0ABN3Y4T0_9ENTE</name>
<evidence type="ECO:0000256" key="1">
    <source>
        <dbReference type="SAM" id="MobiDB-lite"/>
    </source>
</evidence>
<feature type="signal peptide" evidence="2">
    <location>
        <begin position="1"/>
        <end position="21"/>
    </location>
</feature>
<keyword evidence="4" id="KW-1185">Reference proteome</keyword>
<evidence type="ECO:0000256" key="2">
    <source>
        <dbReference type="SAM" id="SignalP"/>
    </source>
</evidence>
<protein>
    <submittedName>
        <fullName evidence="3">Uncharacterized protein</fullName>
    </submittedName>
</protein>
<proteinExistence type="predicted"/>
<sequence length="324" mass="36833">MRRFYLFFVSVLSLFFFTACNSVSEIGNSTSENTQEPARSSEKEETTNQTTSVEKAPNYQEKTMSAGYLIYGQQVFLGEDTEGLLTLDFIRTEKNNSKEENLKQSLRESDATSQKVLTELENVTIENKNEANLTFTPEEKLSSMSSTEHTKFDEMLFQISSLYGIEKIHFYVGDGAGISYGQSGTVTTMDVKANENRGYYLFPIEETDDPDYSYITGATAGEDIRDNTGELLDFAETIEAMRSVKADNVVRKPSIDDRVKVHSAKVDENRAEVKYTIEDDQEKDWTKEDQEQLEKVLQLTALDFDVDELQLVNEEEHTITIFPL</sequence>
<gene>
    <name evidence="3" type="ORF">GCM10019998_07390</name>
</gene>
<dbReference type="EMBL" id="BAAAXQ010000022">
    <property type="protein sequence ID" value="GAA3013835.1"/>
    <property type="molecule type" value="Genomic_DNA"/>
</dbReference>
<organism evidence="3 4">
    <name type="scientific">Tetragenococcus solitarius</name>
    <dbReference type="NCBI Taxonomy" id="71453"/>
    <lineage>
        <taxon>Bacteria</taxon>
        <taxon>Bacillati</taxon>
        <taxon>Bacillota</taxon>
        <taxon>Bacilli</taxon>
        <taxon>Lactobacillales</taxon>
        <taxon>Enterococcaceae</taxon>
        <taxon>Tetragenococcus</taxon>
    </lineage>
</organism>
<dbReference type="RefSeq" id="WP_068708906.1">
    <property type="nucleotide sequence ID" value="NZ_BAAAXQ010000022.1"/>
</dbReference>
<dbReference type="Proteomes" id="UP001501577">
    <property type="component" value="Unassembled WGS sequence"/>
</dbReference>
<comment type="caution">
    <text evidence="3">The sequence shown here is derived from an EMBL/GenBank/DDBJ whole genome shotgun (WGS) entry which is preliminary data.</text>
</comment>
<feature type="chain" id="PRO_5045704879" evidence="2">
    <location>
        <begin position="22"/>
        <end position="324"/>
    </location>
</feature>
<evidence type="ECO:0000313" key="3">
    <source>
        <dbReference type="EMBL" id="GAA3013835.1"/>
    </source>
</evidence>
<keyword evidence="2" id="KW-0732">Signal</keyword>
<feature type="compositionally biased region" description="Polar residues" evidence="1">
    <location>
        <begin position="26"/>
        <end position="38"/>
    </location>
</feature>
<accession>A0ABN3Y4T0</accession>
<evidence type="ECO:0000313" key="4">
    <source>
        <dbReference type="Proteomes" id="UP001501577"/>
    </source>
</evidence>
<reference evidence="3 4" key="1">
    <citation type="journal article" date="2019" name="Int. J. Syst. Evol. Microbiol.">
        <title>The Global Catalogue of Microorganisms (GCM) 10K type strain sequencing project: providing services to taxonomists for standard genome sequencing and annotation.</title>
        <authorList>
            <consortium name="The Broad Institute Genomics Platform"/>
            <consortium name="The Broad Institute Genome Sequencing Center for Infectious Disease"/>
            <person name="Wu L."/>
            <person name="Ma J."/>
        </authorList>
    </citation>
    <scope>NUCLEOTIDE SEQUENCE [LARGE SCALE GENOMIC DNA]</scope>
    <source>
        <strain evidence="3 4">JCM 8736</strain>
    </source>
</reference>
<dbReference type="PROSITE" id="PS51257">
    <property type="entry name" value="PROKAR_LIPOPROTEIN"/>
    <property type="match status" value="1"/>
</dbReference>